<dbReference type="InterPro" id="IPR000683">
    <property type="entry name" value="Gfo/Idh/MocA-like_OxRdtase_N"/>
</dbReference>
<gene>
    <name evidence="3" type="ORF">ACFFNY_17795</name>
</gene>
<evidence type="ECO:0000313" key="3">
    <source>
        <dbReference type="EMBL" id="MFB9753422.1"/>
    </source>
</evidence>
<dbReference type="SUPFAM" id="SSF51735">
    <property type="entry name" value="NAD(P)-binding Rossmann-fold domains"/>
    <property type="match status" value="1"/>
</dbReference>
<dbReference type="PANTHER" id="PTHR43249">
    <property type="entry name" value="UDP-N-ACETYL-2-AMINO-2-DEOXY-D-GLUCURONATE OXIDASE"/>
    <property type="match status" value="1"/>
</dbReference>
<feature type="domain" description="Gfo/Idh/MocA-like oxidoreductase N-terminal" evidence="1">
    <location>
        <begin position="8"/>
        <end position="99"/>
    </location>
</feature>
<evidence type="ECO:0000313" key="4">
    <source>
        <dbReference type="Proteomes" id="UP001589619"/>
    </source>
</evidence>
<protein>
    <submittedName>
        <fullName evidence="3">Gfo/Idh/MocA family protein</fullName>
    </submittedName>
</protein>
<dbReference type="InterPro" id="IPR036291">
    <property type="entry name" value="NAD(P)-bd_dom_sf"/>
</dbReference>
<dbReference type="Gene3D" id="3.40.50.720">
    <property type="entry name" value="NAD(P)-binding Rossmann-like Domain"/>
    <property type="match status" value="1"/>
</dbReference>
<dbReference type="Pfam" id="PF22725">
    <property type="entry name" value="GFO_IDH_MocA_C3"/>
    <property type="match status" value="1"/>
</dbReference>
<dbReference type="RefSeq" id="WP_344901450.1">
    <property type="nucleotide sequence ID" value="NZ_BAAAYO010000001.1"/>
</dbReference>
<dbReference type="PANTHER" id="PTHR43249:SF1">
    <property type="entry name" value="D-GLUCOSIDE 3-DEHYDROGENASE"/>
    <property type="match status" value="1"/>
</dbReference>
<name>A0ABV5VYP2_9BACL</name>
<dbReference type="InterPro" id="IPR055170">
    <property type="entry name" value="GFO_IDH_MocA-like_dom"/>
</dbReference>
<feature type="domain" description="GFO/IDH/MocA-like oxidoreductase" evidence="2">
    <location>
        <begin position="124"/>
        <end position="243"/>
    </location>
</feature>
<dbReference type="Gene3D" id="3.30.360.10">
    <property type="entry name" value="Dihydrodipicolinate Reductase, domain 2"/>
    <property type="match status" value="1"/>
</dbReference>
<evidence type="ECO:0000259" key="2">
    <source>
        <dbReference type="Pfam" id="PF22725"/>
    </source>
</evidence>
<evidence type="ECO:0000259" key="1">
    <source>
        <dbReference type="Pfam" id="PF01408"/>
    </source>
</evidence>
<dbReference type="SUPFAM" id="SSF55347">
    <property type="entry name" value="Glyceraldehyde-3-phosphate dehydrogenase-like, C-terminal domain"/>
    <property type="match status" value="1"/>
</dbReference>
<dbReference type="InterPro" id="IPR052515">
    <property type="entry name" value="Gfo/Idh/MocA_Oxidoreductase"/>
</dbReference>
<accession>A0ABV5VYP2</accession>
<dbReference type="EMBL" id="JBHMAG010000012">
    <property type="protein sequence ID" value="MFB9753422.1"/>
    <property type="molecule type" value="Genomic_DNA"/>
</dbReference>
<proteinExistence type="predicted"/>
<dbReference type="Proteomes" id="UP001589619">
    <property type="component" value="Unassembled WGS sequence"/>
</dbReference>
<keyword evidence="4" id="KW-1185">Reference proteome</keyword>
<organism evidence="3 4">
    <name type="scientific">Paenibacillus hodogayensis</name>
    <dbReference type="NCBI Taxonomy" id="279208"/>
    <lineage>
        <taxon>Bacteria</taxon>
        <taxon>Bacillati</taxon>
        <taxon>Bacillota</taxon>
        <taxon>Bacilli</taxon>
        <taxon>Bacillales</taxon>
        <taxon>Paenibacillaceae</taxon>
        <taxon>Paenibacillus</taxon>
    </lineage>
</organism>
<sequence>MKLYSDVNALVVGYGSAGRRHCRLLRELGCRVSAVTRQHVPDADIRPFRTIAEACLTDTFDYAVIANRTDEHHATLLALREAGYTGDILVEKPLFADADASLPSSEYADRVYTAYNLRYHPVLQRLKEIVRGEQTFSVMVYTGQYLPSWRNRDYRQCYSARRHEGGGVLRDLSHELDYVQWLFGPWRRAAAIGGRFSPLEIDSDDTFALLLATERCPVVTIQINYVDRIGQRKLIVNGTNHTYSAELFGRTLQTDGRTEAFECDADYTYHKQHLDMLSGTKDTVCTLGQALDTMRLIGEAERAALLERWMHHEKAVHDLRARGLDGGGQ</sequence>
<dbReference type="Pfam" id="PF01408">
    <property type="entry name" value="GFO_IDH_MocA"/>
    <property type="match status" value="1"/>
</dbReference>
<comment type="caution">
    <text evidence="3">The sequence shown here is derived from an EMBL/GenBank/DDBJ whole genome shotgun (WGS) entry which is preliminary data.</text>
</comment>
<reference evidence="3 4" key="1">
    <citation type="submission" date="2024-09" db="EMBL/GenBank/DDBJ databases">
        <authorList>
            <person name="Sun Q."/>
            <person name="Mori K."/>
        </authorList>
    </citation>
    <scope>NUCLEOTIDE SEQUENCE [LARGE SCALE GENOMIC DNA]</scope>
    <source>
        <strain evidence="3 4">JCM 12520</strain>
    </source>
</reference>